<reference evidence="1" key="1">
    <citation type="journal article" date="2014" name="Front. Microbiol.">
        <title>High frequency of phylogenetically diverse reductive dehalogenase-homologous genes in deep subseafloor sedimentary metagenomes.</title>
        <authorList>
            <person name="Kawai M."/>
            <person name="Futagami T."/>
            <person name="Toyoda A."/>
            <person name="Takaki Y."/>
            <person name="Nishi S."/>
            <person name="Hori S."/>
            <person name="Arai W."/>
            <person name="Tsubouchi T."/>
            <person name="Morono Y."/>
            <person name="Uchiyama I."/>
            <person name="Ito T."/>
            <person name="Fujiyama A."/>
            <person name="Inagaki F."/>
            <person name="Takami H."/>
        </authorList>
    </citation>
    <scope>NUCLEOTIDE SEQUENCE</scope>
    <source>
        <strain evidence="1">Expedition CK06-06</strain>
    </source>
</reference>
<organism evidence="1">
    <name type="scientific">marine sediment metagenome</name>
    <dbReference type="NCBI Taxonomy" id="412755"/>
    <lineage>
        <taxon>unclassified sequences</taxon>
        <taxon>metagenomes</taxon>
        <taxon>ecological metagenomes</taxon>
    </lineage>
</organism>
<gene>
    <name evidence="1" type="ORF">S01H1_09133</name>
</gene>
<dbReference type="SUPFAM" id="SSF53335">
    <property type="entry name" value="S-adenosyl-L-methionine-dependent methyltransferases"/>
    <property type="match status" value="1"/>
</dbReference>
<proteinExistence type="predicted"/>
<dbReference type="EMBL" id="BARS01004666">
    <property type="protein sequence ID" value="GAF81755.1"/>
    <property type="molecule type" value="Genomic_DNA"/>
</dbReference>
<evidence type="ECO:0000313" key="1">
    <source>
        <dbReference type="EMBL" id="GAF81755.1"/>
    </source>
</evidence>
<dbReference type="InterPro" id="IPR029063">
    <property type="entry name" value="SAM-dependent_MTases_sf"/>
</dbReference>
<dbReference type="AlphaFoldDB" id="X0U008"/>
<evidence type="ECO:0008006" key="2">
    <source>
        <dbReference type="Google" id="ProtNLM"/>
    </source>
</evidence>
<comment type="caution">
    <text evidence="1">The sequence shown here is derived from an EMBL/GenBank/DDBJ whole genome shotgun (WGS) entry which is preliminary data.</text>
</comment>
<dbReference type="Pfam" id="PF13578">
    <property type="entry name" value="Methyltransf_24"/>
    <property type="match status" value="1"/>
</dbReference>
<protein>
    <recommendedName>
        <fullName evidence="2">Class I SAM-dependent methyltransferase</fullName>
    </recommendedName>
</protein>
<accession>X0U008</accession>
<dbReference type="Gene3D" id="3.40.50.150">
    <property type="entry name" value="Vaccinia Virus protein VP39"/>
    <property type="match status" value="1"/>
</dbReference>
<name>X0U008_9ZZZZ</name>
<sequence length="261" mass="29951">MLKTNIRNVLAQALNQRRFPVMLKKLWRRLVDDKGLLTKEENLKWIQSHCSDFEALAKELGPALWEDAENFGKGADSKAEETLRNIEYSLGGGAGISPFLYFVTRYMESNCIVETGVAAGYSSCAFLSAIKTTGKGRLYSSDFPYFRLPDPERLIGILVDESLKDNWELYIDGDEKNLPRILDKVDQIDIFHYDSDKSYSGRKFAMSAVKEKMNKNGLIIMDDIQDNSYFHDYIKINEVPTWYIFKFAWRHVGVIGNLTTK</sequence>